<reference evidence="3 4" key="1">
    <citation type="journal article" date="2016" name="Nat. Commun.">
        <title>Thousands of microbial genomes shed light on interconnected biogeochemical processes in an aquifer system.</title>
        <authorList>
            <person name="Anantharaman K."/>
            <person name="Brown C.T."/>
            <person name="Hug L.A."/>
            <person name="Sharon I."/>
            <person name="Castelle C.J."/>
            <person name="Probst A.J."/>
            <person name="Thomas B.C."/>
            <person name="Singh A."/>
            <person name="Wilkins M.J."/>
            <person name="Karaoz U."/>
            <person name="Brodie E.L."/>
            <person name="Williams K.H."/>
            <person name="Hubbard S.S."/>
            <person name="Banfield J.F."/>
        </authorList>
    </citation>
    <scope>NUCLEOTIDE SEQUENCE [LARGE SCALE GENOMIC DNA]</scope>
</reference>
<dbReference type="InterPro" id="IPR051465">
    <property type="entry name" value="Cell_Envelope_Struct_Comp"/>
</dbReference>
<dbReference type="Proteomes" id="UP000178951">
    <property type="component" value="Unassembled WGS sequence"/>
</dbReference>
<proteinExistence type="predicted"/>
<feature type="chain" id="PRO_5009514639" description="SLH domain-containing protein" evidence="1">
    <location>
        <begin position="21"/>
        <end position="473"/>
    </location>
</feature>
<name>A0A1F4TQ66_UNCSA</name>
<comment type="caution">
    <text evidence="3">The sequence shown here is derived from an EMBL/GenBank/DDBJ whole genome shotgun (WGS) entry which is preliminary data.</text>
</comment>
<evidence type="ECO:0000256" key="1">
    <source>
        <dbReference type="SAM" id="SignalP"/>
    </source>
</evidence>
<feature type="signal peptide" evidence="1">
    <location>
        <begin position="1"/>
        <end position="20"/>
    </location>
</feature>
<dbReference type="EMBL" id="MEUF01000039">
    <property type="protein sequence ID" value="OGC34777.1"/>
    <property type="molecule type" value="Genomic_DNA"/>
</dbReference>
<protein>
    <recommendedName>
        <fullName evidence="2">SLH domain-containing protein</fullName>
    </recommendedName>
</protein>
<evidence type="ECO:0000259" key="2">
    <source>
        <dbReference type="PROSITE" id="PS51272"/>
    </source>
</evidence>
<accession>A0A1F4TQ66</accession>
<dbReference type="AlphaFoldDB" id="A0A1F4TQ66"/>
<evidence type="ECO:0000313" key="3">
    <source>
        <dbReference type="EMBL" id="OGC34777.1"/>
    </source>
</evidence>
<feature type="domain" description="SLH" evidence="2">
    <location>
        <begin position="31"/>
        <end position="94"/>
    </location>
</feature>
<sequence>MKRLLTALLIVIGLAGLAMAQLATTEAQKISKYKLKDVPDDHWAAAAVYDLVNLGVTKGFPDGTYRGNKPINRYEIAIFLSKLAKSIGTDNLKADISDLRNQVVELKKTPADGLVVTGEYQGYWKLGNVFARQGGEFGGVADFRLIVNAEKKLSDDAGLKINFDTMDYGYFDDGTGAATNRGGLTTDLLAVESNVTVLPWQLKLTYGPGPQQHLADPTGFLPSEVGYTYVRPTTGIQATTDMLGGRFSGGYYSLQGTTLETSGKINTSQLSGTMSYTFKRFLFVNNFRVDLTGDYFSHGLLSSTDRNLKAKVDLLAGLGDKAEATGSVGLGRTTDKMMVAGGLALKDPWDTGTVLTINLAKIGANYITQTFSGMPFYYAGYDQFNRPLENGTVNLGGQLVQQVADKTQLIGKGDLRLGSNLKYEGEKARLTVQGGLVYNLAPHVNLDAAYRVNQDKGTGDTSDLASVGLLYRF</sequence>
<dbReference type="Pfam" id="PF00395">
    <property type="entry name" value="SLH"/>
    <property type="match status" value="1"/>
</dbReference>
<dbReference type="InterPro" id="IPR001119">
    <property type="entry name" value="SLH_dom"/>
</dbReference>
<dbReference type="PROSITE" id="PS51272">
    <property type="entry name" value="SLH"/>
    <property type="match status" value="1"/>
</dbReference>
<organism evidence="3 4">
    <name type="scientific">candidate division WOR-1 bacterium RIFOXYB2_FULL_48_7</name>
    <dbReference type="NCBI Taxonomy" id="1802583"/>
    <lineage>
        <taxon>Bacteria</taxon>
        <taxon>Bacillati</taxon>
        <taxon>Saganbacteria</taxon>
    </lineage>
</organism>
<gene>
    <name evidence="3" type="ORF">A2311_06490</name>
</gene>
<dbReference type="PANTHER" id="PTHR43308">
    <property type="entry name" value="OUTER MEMBRANE PROTEIN ALPHA-RELATED"/>
    <property type="match status" value="1"/>
</dbReference>
<evidence type="ECO:0000313" key="4">
    <source>
        <dbReference type="Proteomes" id="UP000178951"/>
    </source>
</evidence>
<dbReference type="PANTHER" id="PTHR43308:SF1">
    <property type="entry name" value="OUTER MEMBRANE PROTEIN ALPHA"/>
    <property type="match status" value="1"/>
</dbReference>
<keyword evidence="1" id="KW-0732">Signal</keyword>
<dbReference type="STRING" id="1802583.A2311_06490"/>